<dbReference type="PANTHER" id="PTHR47901:SF3">
    <property type="entry name" value="CASPASE-1"/>
    <property type="match status" value="1"/>
</dbReference>
<protein>
    <submittedName>
        <fullName evidence="2">Caspase 1</fullName>
    </submittedName>
</protein>
<dbReference type="PANTHER" id="PTHR47901">
    <property type="entry name" value="CASPASE RECRUITMENT DOMAIN-CONTAINING PROTEIN 18"/>
    <property type="match status" value="1"/>
</dbReference>
<reference evidence="2 3" key="1">
    <citation type="journal article" date="2020" name="Nature">
        <title>Six reference-quality genomes reveal evolution of bat adaptations.</title>
        <authorList>
            <person name="Jebb D."/>
            <person name="Huang Z."/>
            <person name="Pippel M."/>
            <person name="Hughes G.M."/>
            <person name="Lavrichenko K."/>
            <person name="Devanna P."/>
            <person name="Winkler S."/>
            <person name="Jermiin L.S."/>
            <person name="Skirmuntt E.C."/>
            <person name="Katzourakis A."/>
            <person name="Burkitt-Gray L."/>
            <person name="Ray D.A."/>
            <person name="Sullivan K.A.M."/>
            <person name="Roscito J.G."/>
            <person name="Kirilenko B.M."/>
            <person name="Davalos L.M."/>
            <person name="Corthals A.P."/>
            <person name="Power M.L."/>
            <person name="Jones G."/>
            <person name="Ransome R.D."/>
            <person name="Dechmann D.K.N."/>
            <person name="Locatelli A.G."/>
            <person name="Puechmaille S.J."/>
            <person name="Fedrigo O."/>
            <person name="Jarvis E.D."/>
            <person name="Hiller M."/>
            <person name="Vernes S.C."/>
            <person name="Myers E.W."/>
            <person name="Teeling E.C."/>
        </authorList>
    </citation>
    <scope>NUCLEOTIDE SEQUENCE [LARGE SCALE GENOMIC DNA]</scope>
    <source>
        <strain evidence="2">MMolMol1</strain>
        <tissue evidence="2">Muscle</tissue>
    </source>
</reference>
<dbReference type="InterPro" id="IPR001315">
    <property type="entry name" value="CARD"/>
</dbReference>
<dbReference type="InterPro" id="IPR002398">
    <property type="entry name" value="Pept_C14"/>
</dbReference>
<dbReference type="GO" id="GO:0004197">
    <property type="term" value="F:cysteine-type endopeptidase activity"/>
    <property type="evidence" value="ECO:0007669"/>
    <property type="project" value="InterPro"/>
</dbReference>
<sequence>MADLVLKEKRRVFIQSVSPGTVNGLLDELLQERVLNQEEMEKVRNENATVMDKARALIDFVIRKGPRASQICIGHICEDDSHLAEKLGLSSGLPNNGKVHSHSSCPHYLQHRI</sequence>
<dbReference type="GO" id="GO:0006508">
    <property type="term" value="P:proteolysis"/>
    <property type="evidence" value="ECO:0007669"/>
    <property type="project" value="InterPro"/>
</dbReference>
<dbReference type="CDD" id="cd08325">
    <property type="entry name" value="CARD_CASP1-like"/>
    <property type="match status" value="1"/>
</dbReference>
<dbReference type="GO" id="GO:0042981">
    <property type="term" value="P:regulation of apoptotic process"/>
    <property type="evidence" value="ECO:0007669"/>
    <property type="project" value="InterPro"/>
</dbReference>
<dbReference type="GO" id="GO:0072559">
    <property type="term" value="C:NLRP3 inflammasome complex"/>
    <property type="evidence" value="ECO:0007669"/>
    <property type="project" value="TreeGrafter"/>
</dbReference>
<dbReference type="GO" id="GO:0050727">
    <property type="term" value="P:regulation of inflammatory response"/>
    <property type="evidence" value="ECO:0007669"/>
    <property type="project" value="TreeGrafter"/>
</dbReference>
<dbReference type="AlphaFoldDB" id="A0A7J8ENQ3"/>
<proteinExistence type="predicted"/>
<dbReference type="GO" id="GO:0089720">
    <property type="term" value="F:caspase binding"/>
    <property type="evidence" value="ECO:0007669"/>
    <property type="project" value="TreeGrafter"/>
</dbReference>
<keyword evidence="3" id="KW-1185">Reference proteome</keyword>
<gene>
    <name evidence="2" type="ORF">HJG59_002126</name>
</gene>
<dbReference type="Pfam" id="PF00619">
    <property type="entry name" value="CARD"/>
    <property type="match status" value="1"/>
</dbReference>
<dbReference type="PROSITE" id="PS50209">
    <property type="entry name" value="CARD"/>
    <property type="match status" value="1"/>
</dbReference>
<dbReference type="EMBL" id="JACASF010000013">
    <property type="protein sequence ID" value="KAF6437117.1"/>
    <property type="molecule type" value="Genomic_DNA"/>
</dbReference>
<evidence type="ECO:0000313" key="3">
    <source>
        <dbReference type="Proteomes" id="UP000550707"/>
    </source>
</evidence>
<dbReference type="SUPFAM" id="SSF47986">
    <property type="entry name" value="DEATH domain"/>
    <property type="match status" value="1"/>
</dbReference>
<dbReference type="SMART" id="SM00114">
    <property type="entry name" value="CARD"/>
    <property type="match status" value="1"/>
</dbReference>
<dbReference type="GO" id="GO:0072557">
    <property type="term" value="C:IPAF inflammasome complex"/>
    <property type="evidence" value="ECO:0007669"/>
    <property type="project" value="TreeGrafter"/>
</dbReference>
<evidence type="ECO:0000313" key="2">
    <source>
        <dbReference type="EMBL" id="KAF6437117.1"/>
    </source>
</evidence>
<dbReference type="GO" id="GO:0032651">
    <property type="term" value="P:regulation of interleukin-1 beta production"/>
    <property type="evidence" value="ECO:0007669"/>
    <property type="project" value="UniProtKB-ARBA"/>
</dbReference>
<accession>A0A7J8ENQ3</accession>
<evidence type="ECO:0000259" key="1">
    <source>
        <dbReference type="PROSITE" id="PS50209"/>
    </source>
</evidence>
<dbReference type="FunFam" id="1.10.533.10:FF:000031">
    <property type="entry name" value="Caspase 1, isoform CRA_b"/>
    <property type="match status" value="1"/>
</dbReference>
<name>A0A7J8ENQ3_MOLMO</name>
<dbReference type="Proteomes" id="UP000550707">
    <property type="component" value="Unassembled WGS sequence"/>
</dbReference>
<dbReference type="Gene3D" id="1.10.533.10">
    <property type="entry name" value="Death Domain, Fas"/>
    <property type="match status" value="1"/>
</dbReference>
<comment type="caution">
    <text evidence="2">The sequence shown here is derived from an EMBL/GenBank/DDBJ whole genome shotgun (WGS) entry which is preliminary data.</text>
</comment>
<feature type="domain" description="CARD" evidence="1">
    <location>
        <begin position="1"/>
        <end position="91"/>
    </location>
</feature>
<dbReference type="InterPro" id="IPR011029">
    <property type="entry name" value="DEATH-like_dom_sf"/>
</dbReference>
<organism evidence="2 3">
    <name type="scientific">Molossus molossus</name>
    <name type="common">Pallas' mastiff bat</name>
    <name type="synonym">Vespertilio molossus</name>
    <dbReference type="NCBI Taxonomy" id="27622"/>
    <lineage>
        <taxon>Eukaryota</taxon>
        <taxon>Metazoa</taxon>
        <taxon>Chordata</taxon>
        <taxon>Craniata</taxon>
        <taxon>Vertebrata</taxon>
        <taxon>Euteleostomi</taxon>
        <taxon>Mammalia</taxon>
        <taxon>Eutheria</taxon>
        <taxon>Laurasiatheria</taxon>
        <taxon>Chiroptera</taxon>
        <taxon>Yangochiroptera</taxon>
        <taxon>Molossidae</taxon>
        <taxon>Molossus</taxon>
    </lineage>
</organism>
<dbReference type="GO" id="GO:0097169">
    <property type="term" value="C:AIM2 inflammasome complex"/>
    <property type="evidence" value="ECO:0007669"/>
    <property type="project" value="TreeGrafter"/>
</dbReference>